<evidence type="ECO:0000313" key="17">
    <source>
        <dbReference type="Proteomes" id="UP000091929"/>
    </source>
</evidence>
<evidence type="ECO:0000256" key="1">
    <source>
        <dbReference type="ARBA" id="ARBA00004651"/>
    </source>
</evidence>
<feature type="transmembrane region" description="Helical" evidence="13">
    <location>
        <begin position="272"/>
        <end position="290"/>
    </location>
</feature>
<evidence type="ECO:0000256" key="6">
    <source>
        <dbReference type="ARBA" id="ARBA00022847"/>
    </source>
</evidence>
<accession>A0A150IQB2</accession>
<reference evidence="17 18" key="1">
    <citation type="journal article" date="2016" name="ISME J.">
        <title>Chasing the elusive Euryarchaeota class WSA2: genomes reveal a uniquely fastidious methyl-reducing methanogen.</title>
        <authorList>
            <person name="Nobu M.K."/>
            <person name="Narihiro T."/>
            <person name="Kuroda K."/>
            <person name="Mei R."/>
            <person name="Liu W.T."/>
        </authorList>
    </citation>
    <scope>NUCLEOTIDE SEQUENCE [LARGE SCALE GENOMIC DNA]</scope>
    <source>
        <strain evidence="14">B03fssc0709_Meth_Bin005</strain>
        <strain evidence="15">B15fssc0709_Meth_Bin003</strain>
        <strain evidence="16">BMIXfssc0709_Meth_Bin006</strain>
    </source>
</reference>
<gene>
    <name evidence="14" type="ORF">APG10_01372</name>
    <name evidence="15" type="ORF">APG11_01514</name>
    <name evidence="16" type="ORF">APG12_01514</name>
</gene>
<evidence type="ECO:0000313" key="15">
    <source>
        <dbReference type="EMBL" id="KYC47015.1"/>
    </source>
</evidence>
<proteinExistence type="inferred from homology"/>
<evidence type="ECO:0000256" key="2">
    <source>
        <dbReference type="ARBA" id="ARBA00006434"/>
    </source>
</evidence>
<comment type="subcellular location">
    <subcellularLocation>
        <location evidence="1">Cell membrane</location>
        <topology evidence="1">Multi-pass membrane protein</topology>
    </subcellularLocation>
</comment>
<feature type="transmembrane region" description="Helical" evidence="13">
    <location>
        <begin position="194"/>
        <end position="214"/>
    </location>
</feature>
<keyword evidence="4" id="KW-1003">Cell membrane</keyword>
<feature type="transmembrane region" description="Helical" evidence="13">
    <location>
        <begin position="74"/>
        <end position="98"/>
    </location>
</feature>
<feature type="transmembrane region" description="Helical" evidence="13">
    <location>
        <begin position="469"/>
        <end position="488"/>
    </location>
</feature>
<dbReference type="Proteomes" id="UP000092403">
    <property type="component" value="Unassembled WGS sequence"/>
</dbReference>
<feature type="transmembrane region" description="Helical" evidence="13">
    <location>
        <begin position="6"/>
        <end position="26"/>
    </location>
</feature>
<dbReference type="InterPro" id="IPR001734">
    <property type="entry name" value="Na/solute_symporter"/>
</dbReference>
<evidence type="ECO:0000256" key="12">
    <source>
        <dbReference type="RuleBase" id="RU362091"/>
    </source>
</evidence>
<dbReference type="Proteomes" id="UP000091929">
    <property type="component" value="Unassembled WGS sequence"/>
</dbReference>
<evidence type="ECO:0000256" key="5">
    <source>
        <dbReference type="ARBA" id="ARBA00022692"/>
    </source>
</evidence>
<evidence type="ECO:0000256" key="13">
    <source>
        <dbReference type="SAM" id="Phobius"/>
    </source>
</evidence>
<dbReference type="PATRIC" id="fig|1706436.3.peg.1390"/>
<accession>A0A150IWV0</accession>
<feature type="transmembrane region" description="Helical" evidence="13">
    <location>
        <begin position="46"/>
        <end position="68"/>
    </location>
</feature>
<feature type="transmembrane region" description="Helical" evidence="13">
    <location>
        <begin position="166"/>
        <end position="187"/>
    </location>
</feature>
<feature type="transmembrane region" description="Helical" evidence="13">
    <location>
        <begin position="396"/>
        <end position="419"/>
    </location>
</feature>
<dbReference type="EMBL" id="LNJC01000037">
    <property type="protein sequence ID" value="KYC49368.1"/>
    <property type="molecule type" value="Genomic_DNA"/>
</dbReference>
<evidence type="ECO:0000256" key="10">
    <source>
        <dbReference type="ARBA" id="ARBA00023136"/>
    </source>
</evidence>
<protein>
    <submittedName>
        <fullName evidence="14">Cation symporter ActP</fullName>
    </submittedName>
</protein>
<evidence type="ECO:0000256" key="11">
    <source>
        <dbReference type="ARBA" id="ARBA00023201"/>
    </source>
</evidence>
<evidence type="ECO:0000256" key="9">
    <source>
        <dbReference type="ARBA" id="ARBA00023065"/>
    </source>
</evidence>
<dbReference type="InterPro" id="IPR038377">
    <property type="entry name" value="Na/Glc_symporter_sf"/>
</dbReference>
<dbReference type="CDD" id="cd10322">
    <property type="entry name" value="SLC5sbd"/>
    <property type="match status" value="1"/>
</dbReference>
<dbReference type="PATRIC" id="fig|1706438.3.peg.1518"/>
<evidence type="ECO:0000256" key="8">
    <source>
        <dbReference type="ARBA" id="ARBA00023053"/>
    </source>
</evidence>
<accession>A0A150IIQ0</accession>
<evidence type="ECO:0000313" key="16">
    <source>
        <dbReference type="EMBL" id="KYC49368.1"/>
    </source>
</evidence>
<dbReference type="EMBL" id="LNGF01000036">
    <property type="protein sequence ID" value="KYC47015.1"/>
    <property type="molecule type" value="Genomic_DNA"/>
</dbReference>
<keyword evidence="5 13" id="KW-0812">Transmembrane</keyword>
<dbReference type="InterPro" id="IPR050277">
    <property type="entry name" value="Sodium:Solute_Symporter"/>
</dbReference>
<keyword evidence="8" id="KW-0915">Sodium</keyword>
<dbReference type="PANTHER" id="PTHR48086">
    <property type="entry name" value="SODIUM/PROLINE SYMPORTER-RELATED"/>
    <property type="match status" value="1"/>
</dbReference>
<keyword evidence="3" id="KW-0813">Transport</keyword>
<evidence type="ECO:0000313" key="18">
    <source>
        <dbReference type="Proteomes" id="UP000092401"/>
    </source>
</evidence>
<comment type="caution">
    <text evidence="14">The sequence shown here is derived from an EMBL/GenBank/DDBJ whole genome shotgun (WGS) entry which is preliminary data.</text>
</comment>
<dbReference type="GO" id="GO:0005886">
    <property type="term" value="C:plasma membrane"/>
    <property type="evidence" value="ECO:0007669"/>
    <property type="project" value="UniProtKB-SubCell"/>
</dbReference>
<evidence type="ECO:0000256" key="4">
    <source>
        <dbReference type="ARBA" id="ARBA00022475"/>
    </source>
</evidence>
<dbReference type="PANTHER" id="PTHR48086:SF3">
    <property type="entry name" value="SODIUM_PROLINE SYMPORTER"/>
    <property type="match status" value="1"/>
</dbReference>
<evidence type="ECO:0000256" key="3">
    <source>
        <dbReference type="ARBA" id="ARBA00022448"/>
    </source>
</evidence>
<dbReference type="PATRIC" id="fig|1706437.3.peg.1521"/>
<name>A0A150IIQ0_9EURY</name>
<evidence type="ECO:0000256" key="7">
    <source>
        <dbReference type="ARBA" id="ARBA00022989"/>
    </source>
</evidence>
<dbReference type="Gene3D" id="1.20.1730.10">
    <property type="entry name" value="Sodium/glucose cotransporter"/>
    <property type="match status" value="1"/>
</dbReference>
<keyword evidence="6" id="KW-0769">Symport</keyword>
<dbReference type="GO" id="GO:0005298">
    <property type="term" value="F:proline:sodium symporter activity"/>
    <property type="evidence" value="ECO:0007669"/>
    <property type="project" value="TreeGrafter"/>
</dbReference>
<dbReference type="GO" id="GO:0015193">
    <property type="term" value="F:L-proline transmembrane transporter activity"/>
    <property type="evidence" value="ECO:0007669"/>
    <property type="project" value="TreeGrafter"/>
</dbReference>
<feature type="transmembrane region" description="Helical" evidence="13">
    <location>
        <begin position="553"/>
        <end position="571"/>
    </location>
</feature>
<dbReference type="AlphaFoldDB" id="A0A150IIQ0"/>
<feature type="transmembrane region" description="Helical" evidence="13">
    <location>
        <begin position="131"/>
        <end position="154"/>
    </location>
</feature>
<evidence type="ECO:0000313" key="14">
    <source>
        <dbReference type="EMBL" id="KYC44871.1"/>
    </source>
</evidence>
<keyword evidence="10 13" id="KW-0472">Membrane</keyword>
<feature type="transmembrane region" description="Helical" evidence="13">
    <location>
        <begin position="440"/>
        <end position="463"/>
    </location>
</feature>
<feature type="transmembrane region" description="Helical" evidence="13">
    <location>
        <begin position="310"/>
        <end position="331"/>
    </location>
</feature>
<keyword evidence="11" id="KW-0739">Sodium transport</keyword>
<dbReference type="EMBL" id="LNGE01000039">
    <property type="protein sequence ID" value="KYC44871.1"/>
    <property type="molecule type" value="Genomic_DNA"/>
</dbReference>
<sequence>MGEIMENTAISIIVIFCYLVVTGFLAHKGWKETKNKEDYMLAGRKVHPYIIAISYGATFISTSAIVGFGGSASMFGMGLLWLTFMNIFVGIFLAFVVWGNRARHVGQNLGALTFPEIVGKRFNCKFLQGSFGLLITIFMPLYTSVVIIGAARMIESTFNLNFNLALIIMTGIVAGYVLFGGLLAVLYTDALQGTIMAIGMILLLIGTYAAFGGITEAHQSLESFQLTDSYSMLTNKGAPLSIFGHQGFTSFPTMSLGNTPADATGLNDTQGIFWSVLMGLIFGVGIGVLAQPQLAVRCMTAKSKRDLTKAVGIGGVFILLMTGVAFTVGSLTNAYFEKEGVEVIKAEYKPGLSNQQIRDLYFKYDESGKLVGRPSEYVYWTDSAIPEYVNYRFPSWFVILFMLTLISAAMSTISGQFHAMGTSFGHDFYHVWLKNASEKINAVTITKIGIGATVLISLALGYILPPAVIARGTTIFFGMCSAVFLPAYTGALFWRKATRIGAIASMTGGFLSWIIWTLFFKVSESEPLRICQWIFGKPTLLNAKASLTQLDPFFIAIPISVALMIIISLLTKPPEKKLIDKAFKGL</sequence>
<dbReference type="GO" id="GO:0015824">
    <property type="term" value="P:proline transport"/>
    <property type="evidence" value="ECO:0007669"/>
    <property type="project" value="TreeGrafter"/>
</dbReference>
<comment type="similarity">
    <text evidence="2 12">Belongs to the sodium:solute symporter (SSF) (TC 2.A.21) family.</text>
</comment>
<organism evidence="14 18">
    <name type="scientific">Candidatus Methanofastidiosum methylothiophilum</name>
    <dbReference type="NCBI Taxonomy" id="1705564"/>
    <lineage>
        <taxon>Archaea</taxon>
        <taxon>Methanobacteriati</taxon>
        <taxon>Methanobacteriota</taxon>
        <taxon>Stenosarchaea group</taxon>
        <taxon>Candidatus Methanofastidiosia</taxon>
        <taxon>Candidatus Methanofastidiosales</taxon>
        <taxon>Candidatus Methanofastidiosaceae</taxon>
        <taxon>Candidatus Methanofastidiosum</taxon>
    </lineage>
</organism>
<dbReference type="PROSITE" id="PS50283">
    <property type="entry name" value="NA_SOLUT_SYMP_3"/>
    <property type="match status" value="1"/>
</dbReference>
<keyword evidence="7 13" id="KW-1133">Transmembrane helix</keyword>
<feature type="transmembrane region" description="Helical" evidence="13">
    <location>
        <begin position="500"/>
        <end position="519"/>
    </location>
</feature>
<dbReference type="Pfam" id="PF00474">
    <property type="entry name" value="SSF"/>
    <property type="match status" value="1"/>
</dbReference>
<keyword evidence="9" id="KW-0406">Ion transport</keyword>
<dbReference type="Proteomes" id="UP000092401">
    <property type="component" value="Unassembled WGS sequence"/>
</dbReference>